<reference evidence="2" key="1">
    <citation type="submission" date="2011-11" db="EMBL/GenBank/DDBJ databases">
        <title>Complete sequence of Desulfosporosinus orientis DSM 765.</title>
        <authorList>
            <person name="Lucas S."/>
            <person name="Han J."/>
            <person name="Lapidus A."/>
            <person name="Cheng J.-F."/>
            <person name="Goodwin L."/>
            <person name="Pitluck S."/>
            <person name="Peters L."/>
            <person name="Ovchinnikova G."/>
            <person name="Teshima H."/>
            <person name="Detter J.C."/>
            <person name="Han C."/>
            <person name="Tapia R."/>
            <person name="Land M."/>
            <person name="Hauser L."/>
            <person name="Kyrpides N."/>
            <person name="Ivanova N."/>
            <person name="Pagani I."/>
            <person name="Pester M."/>
            <person name="Spring S."/>
            <person name="Ollivier B."/>
            <person name="Rattei T."/>
            <person name="Klenk H.-P."/>
            <person name="Wagner M."/>
            <person name="Loy A."/>
            <person name="Woyke T."/>
        </authorList>
    </citation>
    <scope>NUCLEOTIDE SEQUENCE [LARGE SCALE GENOMIC DNA]</scope>
    <source>
        <strain evidence="2">ATCC 19365 / DSM 765 / NCIMB 8382 / VKM B-1628</strain>
    </source>
</reference>
<dbReference type="HOGENOM" id="CLU_2329192_0_0_9"/>
<dbReference type="Proteomes" id="UP000006346">
    <property type="component" value="Chromosome"/>
</dbReference>
<evidence type="ECO:0000313" key="1">
    <source>
        <dbReference type="EMBL" id="AET68096.1"/>
    </source>
</evidence>
<dbReference type="PATRIC" id="fig|768706.3.peg.2553"/>
<dbReference type="STRING" id="768706.Desor_2542"/>
<dbReference type="AlphaFoldDB" id="G7WGL9"/>
<accession>G7WGL9</accession>
<dbReference type="OrthoDB" id="9801625at2"/>
<name>G7WGL9_DESOD</name>
<dbReference type="KEGG" id="dor:Desor_2542"/>
<dbReference type="RefSeq" id="WP_014184904.1">
    <property type="nucleotide sequence ID" value="NC_016584.1"/>
</dbReference>
<protein>
    <submittedName>
        <fullName evidence="1">Uncharacterized protein</fullName>
    </submittedName>
</protein>
<gene>
    <name evidence="1" type="ordered locus">Desor_2542</name>
</gene>
<dbReference type="EMBL" id="CP003108">
    <property type="protein sequence ID" value="AET68096.1"/>
    <property type="molecule type" value="Genomic_DNA"/>
</dbReference>
<evidence type="ECO:0000313" key="2">
    <source>
        <dbReference type="Proteomes" id="UP000006346"/>
    </source>
</evidence>
<dbReference type="eggNOG" id="ENOG50339CZ">
    <property type="taxonomic scope" value="Bacteria"/>
</dbReference>
<reference evidence="1 2" key="2">
    <citation type="journal article" date="2012" name="J. Bacteriol.">
        <title>Complete genome sequences of Desulfosporosinus orientis DSM765T, Desulfosporosinus youngiae DSM17734T, Desulfosporosinus meridiei DSM13257T, and Desulfosporosinus acidiphilus DSM22704T.</title>
        <authorList>
            <person name="Pester M."/>
            <person name="Brambilla E."/>
            <person name="Alazard D."/>
            <person name="Rattei T."/>
            <person name="Weinmaier T."/>
            <person name="Han J."/>
            <person name="Lucas S."/>
            <person name="Lapidus A."/>
            <person name="Cheng J.F."/>
            <person name="Goodwin L."/>
            <person name="Pitluck S."/>
            <person name="Peters L."/>
            <person name="Ovchinnikova G."/>
            <person name="Teshima H."/>
            <person name="Detter J.C."/>
            <person name="Han C.S."/>
            <person name="Tapia R."/>
            <person name="Land M.L."/>
            <person name="Hauser L."/>
            <person name="Kyrpides N.C."/>
            <person name="Ivanova N.N."/>
            <person name="Pagani I."/>
            <person name="Huntmann M."/>
            <person name="Wei C.L."/>
            <person name="Davenport K.W."/>
            <person name="Daligault H."/>
            <person name="Chain P.S."/>
            <person name="Chen A."/>
            <person name="Mavromatis K."/>
            <person name="Markowitz V."/>
            <person name="Szeto E."/>
            <person name="Mikhailova N."/>
            <person name="Pati A."/>
            <person name="Wagner M."/>
            <person name="Woyke T."/>
            <person name="Ollivier B."/>
            <person name="Klenk H.P."/>
            <person name="Spring S."/>
            <person name="Loy A."/>
        </authorList>
    </citation>
    <scope>NUCLEOTIDE SEQUENCE [LARGE SCALE GENOMIC DNA]</scope>
    <source>
        <strain evidence="2">ATCC 19365 / DSM 765 / NCIMB 8382 / VKM B-1628</strain>
    </source>
</reference>
<organism evidence="1 2">
    <name type="scientific">Desulfosporosinus orientis (strain ATCC 19365 / DSM 765 / NCIMB 8382 / VKM B-1628 / Singapore I)</name>
    <name type="common">Desulfotomaculum orientis</name>
    <dbReference type="NCBI Taxonomy" id="768706"/>
    <lineage>
        <taxon>Bacteria</taxon>
        <taxon>Bacillati</taxon>
        <taxon>Bacillota</taxon>
        <taxon>Clostridia</taxon>
        <taxon>Eubacteriales</taxon>
        <taxon>Desulfitobacteriaceae</taxon>
        <taxon>Desulfosporosinus</taxon>
    </lineage>
</organism>
<proteinExistence type="predicted"/>
<keyword evidence="2" id="KW-1185">Reference proteome</keyword>
<sequence>MKIIVGVKYCGHCNPLIEGPEIVKKIKLLQPDKLEFVSWHEAEKDILLIVSGCAADCAERPPFNGPVISVAGSSVERIQYALTELPGQILKKIKDPLW</sequence>